<feature type="compositionally biased region" description="Basic and acidic residues" evidence="1">
    <location>
        <begin position="103"/>
        <end position="112"/>
    </location>
</feature>
<reference evidence="2 3" key="1">
    <citation type="submission" date="2024-11" db="EMBL/GenBank/DDBJ databases">
        <title>Chromosome-level genome assembly of Eucalyptus globulus Labill. provides insights into its genome evolution.</title>
        <authorList>
            <person name="Li X."/>
        </authorList>
    </citation>
    <scope>NUCLEOTIDE SEQUENCE [LARGE SCALE GENOMIC DNA]</scope>
    <source>
        <strain evidence="2">CL2024</strain>
        <tissue evidence="2">Fresh tender leaves</tissue>
    </source>
</reference>
<evidence type="ECO:0000313" key="2">
    <source>
        <dbReference type="EMBL" id="KAL3734331.1"/>
    </source>
</evidence>
<dbReference type="Proteomes" id="UP001634007">
    <property type="component" value="Unassembled WGS sequence"/>
</dbReference>
<gene>
    <name evidence="2" type="ORF">ACJRO7_023646</name>
</gene>
<evidence type="ECO:0000313" key="3">
    <source>
        <dbReference type="Proteomes" id="UP001634007"/>
    </source>
</evidence>
<comment type="caution">
    <text evidence="2">The sequence shown here is derived from an EMBL/GenBank/DDBJ whole genome shotgun (WGS) entry which is preliminary data.</text>
</comment>
<name>A0ABD3K8H3_EUCGL</name>
<dbReference type="AlphaFoldDB" id="A0ABD3K8H3"/>
<dbReference type="EMBL" id="JBJKBG010000006">
    <property type="protein sequence ID" value="KAL3734331.1"/>
    <property type="molecule type" value="Genomic_DNA"/>
</dbReference>
<accession>A0ABD3K8H3</accession>
<sequence length="112" mass="13039">MANSLELFGRPMRVTERVFDYADLESHWVYELVVTIVWVEENLPYRVPHRFRAWYRYRPNGFLDGPLRCFEIPFGIIDAALRESAVDPPDGLVEDPTPPMPVETKELANESD</sequence>
<proteinExistence type="predicted"/>
<organism evidence="2 3">
    <name type="scientific">Eucalyptus globulus</name>
    <name type="common">Tasmanian blue gum</name>
    <dbReference type="NCBI Taxonomy" id="34317"/>
    <lineage>
        <taxon>Eukaryota</taxon>
        <taxon>Viridiplantae</taxon>
        <taxon>Streptophyta</taxon>
        <taxon>Embryophyta</taxon>
        <taxon>Tracheophyta</taxon>
        <taxon>Spermatophyta</taxon>
        <taxon>Magnoliopsida</taxon>
        <taxon>eudicotyledons</taxon>
        <taxon>Gunneridae</taxon>
        <taxon>Pentapetalae</taxon>
        <taxon>rosids</taxon>
        <taxon>malvids</taxon>
        <taxon>Myrtales</taxon>
        <taxon>Myrtaceae</taxon>
        <taxon>Myrtoideae</taxon>
        <taxon>Eucalypteae</taxon>
        <taxon>Eucalyptus</taxon>
    </lineage>
</organism>
<feature type="region of interest" description="Disordered" evidence="1">
    <location>
        <begin position="87"/>
        <end position="112"/>
    </location>
</feature>
<keyword evidence="3" id="KW-1185">Reference proteome</keyword>
<protein>
    <submittedName>
        <fullName evidence="2">Uncharacterized protein</fullName>
    </submittedName>
</protein>
<evidence type="ECO:0000256" key="1">
    <source>
        <dbReference type="SAM" id="MobiDB-lite"/>
    </source>
</evidence>